<comment type="caution">
    <text evidence="2">The sequence shown here is derived from an EMBL/GenBank/DDBJ whole genome shotgun (WGS) entry which is preliminary data.</text>
</comment>
<accession>A0ABU0FAU3</accession>
<evidence type="ECO:0000313" key="2">
    <source>
        <dbReference type="EMBL" id="MDQ0391738.1"/>
    </source>
</evidence>
<feature type="transmembrane region" description="Helical" evidence="1">
    <location>
        <begin position="12"/>
        <end position="34"/>
    </location>
</feature>
<evidence type="ECO:0000256" key="1">
    <source>
        <dbReference type="SAM" id="Phobius"/>
    </source>
</evidence>
<dbReference type="EMBL" id="JAUSVK010000001">
    <property type="protein sequence ID" value="MDQ0391738.1"/>
    <property type="molecule type" value="Genomic_DNA"/>
</dbReference>
<sequence length="269" mass="28816">MRRLAAAPPTDLASAAGKAAVFAFDAVLIALFLLRFHLVPFMPGLAALTGGLAVALLALALAVAAFVAIWRKGVRGFGRAVVAFSLALLMLAPAAFAAALALSVPEIVDISTDVVDPPALSFAARVRPPDANPAAYDPANIARQHEAFPQIRSMLVDLPADDMRKLVLRLVRDRRWQIVGDIRLAETAARVRLPDIAPMDRIEAVAASTLFGTIDDIAIRIRTEDGKSRIDMRSAARFGAFDFGVNAGRVERFMADLRDLALLPDQASQ</sequence>
<keyword evidence="1" id="KW-1133">Transmembrane helix</keyword>
<keyword evidence="1" id="KW-0472">Membrane</keyword>
<dbReference type="RefSeq" id="WP_307424554.1">
    <property type="nucleotide sequence ID" value="NZ_JAUSVK010000001.1"/>
</dbReference>
<dbReference type="Proteomes" id="UP001237448">
    <property type="component" value="Unassembled WGS sequence"/>
</dbReference>
<keyword evidence="3" id="KW-1185">Reference proteome</keyword>
<name>A0ABU0FAU3_9HYPH</name>
<proteinExistence type="predicted"/>
<evidence type="ECO:0000313" key="3">
    <source>
        <dbReference type="Proteomes" id="UP001237448"/>
    </source>
</evidence>
<dbReference type="InterPro" id="IPR010865">
    <property type="entry name" value="DUF1499"/>
</dbReference>
<feature type="transmembrane region" description="Helical" evidence="1">
    <location>
        <begin position="46"/>
        <end position="69"/>
    </location>
</feature>
<protein>
    <recommendedName>
        <fullName evidence="4">DUF1499 domain-containing protein</fullName>
    </recommendedName>
</protein>
<keyword evidence="1" id="KW-0812">Transmembrane</keyword>
<feature type="transmembrane region" description="Helical" evidence="1">
    <location>
        <begin position="81"/>
        <end position="102"/>
    </location>
</feature>
<gene>
    <name evidence="2" type="ORF">J3R73_001530</name>
</gene>
<evidence type="ECO:0008006" key="4">
    <source>
        <dbReference type="Google" id="ProtNLM"/>
    </source>
</evidence>
<organism evidence="2 3">
    <name type="scientific">Labrys monachus</name>
    <dbReference type="NCBI Taxonomy" id="217067"/>
    <lineage>
        <taxon>Bacteria</taxon>
        <taxon>Pseudomonadati</taxon>
        <taxon>Pseudomonadota</taxon>
        <taxon>Alphaproteobacteria</taxon>
        <taxon>Hyphomicrobiales</taxon>
        <taxon>Xanthobacteraceae</taxon>
        <taxon>Labrys</taxon>
    </lineage>
</organism>
<dbReference type="Pfam" id="PF07386">
    <property type="entry name" value="DUF1499"/>
    <property type="match status" value="1"/>
</dbReference>
<reference evidence="2 3" key="1">
    <citation type="submission" date="2023-07" db="EMBL/GenBank/DDBJ databases">
        <title>Genomic Encyclopedia of Type Strains, Phase IV (KMG-IV): sequencing the most valuable type-strain genomes for metagenomic binning, comparative biology and taxonomic classification.</title>
        <authorList>
            <person name="Goeker M."/>
        </authorList>
    </citation>
    <scope>NUCLEOTIDE SEQUENCE [LARGE SCALE GENOMIC DNA]</scope>
    <source>
        <strain evidence="2 3">DSM 5896</strain>
    </source>
</reference>